<sequence>MWRPTDHLEARFDRLRQIVTLWEIRYNQLPSHAMELFDAQDIASIRELLMEKRELRRLIPDMKDFIERWEPVSQMVGSGDEEQETS</sequence>
<organism evidence="1 2">
    <name type="scientific">Tumebacillus lipolyticus</name>
    <dbReference type="NCBI Taxonomy" id="1280370"/>
    <lineage>
        <taxon>Bacteria</taxon>
        <taxon>Bacillati</taxon>
        <taxon>Bacillota</taxon>
        <taxon>Bacilli</taxon>
        <taxon>Bacillales</taxon>
        <taxon>Alicyclobacillaceae</taxon>
        <taxon>Tumebacillus</taxon>
    </lineage>
</organism>
<dbReference type="EMBL" id="JBHUIO010000002">
    <property type="protein sequence ID" value="MFD2168759.1"/>
    <property type="molecule type" value="Genomic_DNA"/>
</dbReference>
<proteinExistence type="predicted"/>
<name>A0ABW4ZTC9_9BACL</name>
<dbReference type="Proteomes" id="UP001597343">
    <property type="component" value="Unassembled WGS sequence"/>
</dbReference>
<evidence type="ECO:0000313" key="2">
    <source>
        <dbReference type="Proteomes" id="UP001597343"/>
    </source>
</evidence>
<comment type="caution">
    <text evidence="1">The sequence shown here is derived from an EMBL/GenBank/DDBJ whole genome shotgun (WGS) entry which is preliminary data.</text>
</comment>
<accession>A0ABW4ZTC9</accession>
<evidence type="ECO:0000313" key="1">
    <source>
        <dbReference type="EMBL" id="MFD2168759.1"/>
    </source>
</evidence>
<protein>
    <submittedName>
        <fullName evidence="1">Uncharacterized protein</fullName>
    </submittedName>
</protein>
<dbReference type="RefSeq" id="WP_386043759.1">
    <property type="nucleotide sequence ID" value="NZ_JBHUIO010000002.1"/>
</dbReference>
<gene>
    <name evidence="1" type="ORF">ACFSOY_01840</name>
</gene>
<keyword evidence="2" id="KW-1185">Reference proteome</keyword>
<reference evidence="2" key="1">
    <citation type="journal article" date="2019" name="Int. J. Syst. Evol. Microbiol.">
        <title>The Global Catalogue of Microorganisms (GCM) 10K type strain sequencing project: providing services to taxonomists for standard genome sequencing and annotation.</title>
        <authorList>
            <consortium name="The Broad Institute Genomics Platform"/>
            <consortium name="The Broad Institute Genome Sequencing Center for Infectious Disease"/>
            <person name="Wu L."/>
            <person name="Ma J."/>
        </authorList>
    </citation>
    <scope>NUCLEOTIDE SEQUENCE [LARGE SCALE GENOMIC DNA]</scope>
    <source>
        <strain evidence="2">CGMCC 1.13574</strain>
    </source>
</reference>